<sequence length="181" mass="21090">MISPPGGFDRLPTANEIIQSADLARIKYYRNNIVHIDDGKLDNIFFNTAWTDITGAIDRIGGQQMKQQCDHLKTKPLDQTNQEMIMDIKRSNTEIKQLKRSLTSLKRSHSHLRRSHDSLQEDHKEKKEKRNISGMIRYRGMLEVNCLLIRYFEVNCHLIMHVKLSFEGLSRRSSYYVGPCV</sequence>
<protein>
    <recommendedName>
        <fullName evidence="2">DZIP3-like HEPN domain-containing protein</fullName>
    </recommendedName>
</protein>
<gene>
    <name evidence="3" type="ORF">MEDL_51126</name>
</gene>
<dbReference type="EMBL" id="CAJPWZ010002486">
    <property type="protein sequence ID" value="CAG2238727.1"/>
    <property type="molecule type" value="Genomic_DNA"/>
</dbReference>
<dbReference type="AlphaFoldDB" id="A0A8S3U086"/>
<evidence type="ECO:0000259" key="2">
    <source>
        <dbReference type="Pfam" id="PF18738"/>
    </source>
</evidence>
<dbReference type="InterPro" id="IPR041249">
    <property type="entry name" value="HEPN_DZIP3"/>
</dbReference>
<feature type="domain" description="DZIP3-like HEPN" evidence="2">
    <location>
        <begin position="3"/>
        <end position="83"/>
    </location>
</feature>
<name>A0A8S3U086_MYTED</name>
<evidence type="ECO:0000313" key="3">
    <source>
        <dbReference type="EMBL" id="CAG2238727.1"/>
    </source>
</evidence>
<dbReference type="Proteomes" id="UP000683360">
    <property type="component" value="Unassembled WGS sequence"/>
</dbReference>
<evidence type="ECO:0000256" key="1">
    <source>
        <dbReference type="SAM" id="MobiDB-lite"/>
    </source>
</evidence>
<accession>A0A8S3U086</accession>
<reference evidence="3" key="1">
    <citation type="submission" date="2021-03" db="EMBL/GenBank/DDBJ databases">
        <authorList>
            <person name="Bekaert M."/>
        </authorList>
    </citation>
    <scope>NUCLEOTIDE SEQUENCE</scope>
</reference>
<dbReference type="Pfam" id="PF18738">
    <property type="entry name" value="HEPN_DZIP3"/>
    <property type="match status" value="1"/>
</dbReference>
<organism evidence="3 4">
    <name type="scientific">Mytilus edulis</name>
    <name type="common">Blue mussel</name>
    <dbReference type="NCBI Taxonomy" id="6550"/>
    <lineage>
        <taxon>Eukaryota</taxon>
        <taxon>Metazoa</taxon>
        <taxon>Spiralia</taxon>
        <taxon>Lophotrochozoa</taxon>
        <taxon>Mollusca</taxon>
        <taxon>Bivalvia</taxon>
        <taxon>Autobranchia</taxon>
        <taxon>Pteriomorphia</taxon>
        <taxon>Mytilida</taxon>
        <taxon>Mytiloidea</taxon>
        <taxon>Mytilidae</taxon>
        <taxon>Mytilinae</taxon>
        <taxon>Mytilus</taxon>
    </lineage>
</organism>
<keyword evidence="4" id="KW-1185">Reference proteome</keyword>
<dbReference type="OrthoDB" id="6367890at2759"/>
<feature type="compositionally biased region" description="Basic and acidic residues" evidence="1">
    <location>
        <begin position="115"/>
        <end position="129"/>
    </location>
</feature>
<proteinExistence type="predicted"/>
<comment type="caution">
    <text evidence="3">The sequence shown here is derived from an EMBL/GenBank/DDBJ whole genome shotgun (WGS) entry which is preliminary data.</text>
</comment>
<feature type="region of interest" description="Disordered" evidence="1">
    <location>
        <begin position="104"/>
        <end position="129"/>
    </location>
</feature>
<evidence type="ECO:0000313" key="4">
    <source>
        <dbReference type="Proteomes" id="UP000683360"/>
    </source>
</evidence>